<dbReference type="Gene3D" id="3.40.50.300">
    <property type="entry name" value="P-loop containing nucleotide triphosphate hydrolases"/>
    <property type="match status" value="1"/>
</dbReference>
<dbReference type="GO" id="GO:0003887">
    <property type="term" value="F:DNA-directed DNA polymerase activity"/>
    <property type="evidence" value="ECO:0007669"/>
    <property type="project" value="UniProtKB-KW"/>
</dbReference>
<dbReference type="InterPro" id="IPR010372">
    <property type="entry name" value="DNA_pol3_delta_N"/>
</dbReference>
<dbReference type="InterPro" id="IPR008921">
    <property type="entry name" value="DNA_pol3_clamp-load_cplx_C"/>
</dbReference>
<dbReference type="Proteomes" id="UP000234881">
    <property type="component" value="Unassembled WGS sequence"/>
</dbReference>
<comment type="caution">
    <text evidence="10">The sequence shown here is derived from an EMBL/GenBank/DDBJ whole genome shotgun (WGS) entry which is preliminary data.</text>
</comment>
<evidence type="ECO:0000256" key="1">
    <source>
        <dbReference type="ARBA" id="ARBA00012417"/>
    </source>
</evidence>
<dbReference type="PANTHER" id="PTHR34388">
    <property type="entry name" value="DNA POLYMERASE III SUBUNIT DELTA"/>
    <property type="match status" value="1"/>
</dbReference>
<evidence type="ECO:0000256" key="5">
    <source>
        <dbReference type="ARBA" id="ARBA00022705"/>
    </source>
</evidence>
<dbReference type="GO" id="GO:0003677">
    <property type="term" value="F:DNA binding"/>
    <property type="evidence" value="ECO:0007669"/>
    <property type="project" value="InterPro"/>
</dbReference>
<keyword evidence="5" id="KW-0235">DNA replication</keyword>
<keyword evidence="6" id="KW-0239">DNA-directed DNA polymerase</keyword>
<organism evidence="10 11">
    <name type="scientific">Cohaesibacter celericrescens</name>
    <dbReference type="NCBI Taxonomy" id="2067669"/>
    <lineage>
        <taxon>Bacteria</taxon>
        <taxon>Pseudomonadati</taxon>
        <taxon>Pseudomonadota</taxon>
        <taxon>Alphaproteobacteria</taxon>
        <taxon>Hyphomicrobiales</taxon>
        <taxon>Cohaesibacteraceae</taxon>
    </lineage>
</organism>
<comment type="similarity">
    <text evidence="7">Belongs to the DNA polymerase HolA subunit family.</text>
</comment>
<keyword evidence="3" id="KW-0808">Transferase</keyword>
<dbReference type="RefSeq" id="WP_101534695.1">
    <property type="nucleotide sequence ID" value="NZ_PKUQ01000031.1"/>
</dbReference>
<accession>A0A2N5XNZ3</accession>
<dbReference type="GO" id="GO:0006261">
    <property type="term" value="P:DNA-templated DNA replication"/>
    <property type="evidence" value="ECO:0007669"/>
    <property type="project" value="TreeGrafter"/>
</dbReference>
<dbReference type="SUPFAM" id="SSF52540">
    <property type="entry name" value="P-loop containing nucleoside triphosphate hydrolases"/>
    <property type="match status" value="1"/>
</dbReference>
<evidence type="ECO:0000256" key="3">
    <source>
        <dbReference type="ARBA" id="ARBA00022679"/>
    </source>
</evidence>
<dbReference type="InterPro" id="IPR005790">
    <property type="entry name" value="DNA_polIII_delta"/>
</dbReference>
<evidence type="ECO:0000259" key="9">
    <source>
        <dbReference type="Pfam" id="PF06144"/>
    </source>
</evidence>
<dbReference type="Gene3D" id="1.20.272.10">
    <property type="match status" value="1"/>
</dbReference>
<proteinExistence type="inferred from homology"/>
<dbReference type="OrthoDB" id="9804983at2"/>
<comment type="catalytic activity">
    <reaction evidence="8">
        <text>DNA(n) + a 2'-deoxyribonucleoside 5'-triphosphate = DNA(n+1) + diphosphate</text>
        <dbReference type="Rhea" id="RHEA:22508"/>
        <dbReference type="Rhea" id="RHEA-COMP:17339"/>
        <dbReference type="Rhea" id="RHEA-COMP:17340"/>
        <dbReference type="ChEBI" id="CHEBI:33019"/>
        <dbReference type="ChEBI" id="CHEBI:61560"/>
        <dbReference type="ChEBI" id="CHEBI:173112"/>
        <dbReference type="EC" id="2.7.7.7"/>
    </reaction>
</comment>
<keyword evidence="11" id="KW-1185">Reference proteome</keyword>
<dbReference type="EC" id="2.7.7.7" evidence="1"/>
<reference evidence="10 11" key="1">
    <citation type="submission" date="2018-01" db="EMBL/GenBank/DDBJ databases">
        <title>The draft genome sequence of Cohaesibacter sp. H1304.</title>
        <authorList>
            <person name="Wang N.-N."/>
            <person name="Du Z.-J."/>
        </authorList>
    </citation>
    <scope>NUCLEOTIDE SEQUENCE [LARGE SCALE GENOMIC DNA]</scope>
    <source>
        <strain evidence="10 11">H1304</strain>
    </source>
</reference>
<dbReference type="AlphaFoldDB" id="A0A2N5XNZ3"/>
<gene>
    <name evidence="10" type="ORF">C0081_15290</name>
</gene>
<protein>
    <recommendedName>
        <fullName evidence="2">DNA polymerase III subunit delta</fullName>
        <ecNumber evidence="1">2.7.7.7</ecNumber>
    </recommendedName>
</protein>
<dbReference type="PANTHER" id="PTHR34388:SF1">
    <property type="entry name" value="DNA POLYMERASE III SUBUNIT DELTA"/>
    <property type="match status" value="1"/>
</dbReference>
<dbReference type="Gene3D" id="1.10.8.60">
    <property type="match status" value="1"/>
</dbReference>
<dbReference type="EMBL" id="PKUQ01000031">
    <property type="protein sequence ID" value="PLW76261.1"/>
    <property type="molecule type" value="Genomic_DNA"/>
</dbReference>
<keyword evidence="4" id="KW-0548">Nucleotidyltransferase</keyword>
<evidence type="ECO:0000256" key="6">
    <source>
        <dbReference type="ARBA" id="ARBA00022932"/>
    </source>
</evidence>
<evidence type="ECO:0000256" key="7">
    <source>
        <dbReference type="ARBA" id="ARBA00034754"/>
    </source>
</evidence>
<name>A0A2N5XNZ3_9HYPH</name>
<evidence type="ECO:0000313" key="10">
    <source>
        <dbReference type="EMBL" id="PLW76261.1"/>
    </source>
</evidence>
<dbReference type="GO" id="GO:0009360">
    <property type="term" value="C:DNA polymerase III complex"/>
    <property type="evidence" value="ECO:0007669"/>
    <property type="project" value="InterPro"/>
</dbReference>
<evidence type="ECO:0000256" key="2">
    <source>
        <dbReference type="ARBA" id="ARBA00017703"/>
    </source>
</evidence>
<dbReference type="NCBIfam" id="TIGR01128">
    <property type="entry name" value="holA"/>
    <property type="match status" value="1"/>
</dbReference>
<feature type="domain" description="DNA polymerase III delta N-terminal" evidence="9">
    <location>
        <begin position="24"/>
        <end position="131"/>
    </location>
</feature>
<dbReference type="InterPro" id="IPR027417">
    <property type="entry name" value="P-loop_NTPase"/>
</dbReference>
<evidence type="ECO:0000313" key="11">
    <source>
        <dbReference type="Proteomes" id="UP000234881"/>
    </source>
</evidence>
<evidence type="ECO:0000256" key="8">
    <source>
        <dbReference type="ARBA" id="ARBA00049244"/>
    </source>
</evidence>
<dbReference type="SUPFAM" id="SSF48019">
    <property type="entry name" value="post-AAA+ oligomerization domain-like"/>
    <property type="match status" value="1"/>
</dbReference>
<sequence length="343" mass="37642">MAEIKANMVDRYLQRPNPEHRTILIYGQDTGLITERAKRLAEQILKDNSDPFAALRLDSSEIASDPLRLADEANTIPLFGGNRVITIQMTGNKSIQPALDPVLSSPPDDAFIIIKAGDLKKTAALRKSIEKAHSAVALPCYVDAREALNGIIDEETTLAGLSISNEARTMLLENLGANRMASRAEVQKLCLYAMHEGQITEKDIEDIVGDASSHQIDMIIDSAALGKIDDLDRQLEQMMGAGQNPSVIGSASLRHFQMLERCVSLMDKGMSPQSALDKAGPMVHFKRKARVQSQLRIWNSKKASRACELLAQSLLNSRKHYGLAQTIISETLLMIAATAQRSK</sequence>
<evidence type="ECO:0000256" key="4">
    <source>
        <dbReference type="ARBA" id="ARBA00022695"/>
    </source>
</evidence>
<dbReference type="Pfam" id="PF06144">
    <property type="entry name" value="DNA_pol3_delta"/>
    <property type="match status" value="1"/>
</dbReference>